<evidence type="ECO:0000313" key="3">
    <source>
        <dbReference type="EMBL" id="PSU33640.1"/>
    </source>
</evidence>
<dbReference type="AlphaFoldDB" id="A0A2T3IYG8"/>
<comment type="caution">
    <text evidence="3">The sequence shown here is derived from an EMBL/GenBank/DDBJ whole genome shotgun (WGS) entry which is preliminary data.</text>
</comment>
<dbReference type="Pfam" id="PF03502">
    <property type="entry name" value="Channel_Tsx"/>
    <property type="match status" value="1"/>
</dbReference>
<gene>
    <name evidence="3" type="ORF">C9I99_12785</name>
</gene>
<feature type="chain" id="PRO_5015600798" description="Ion channel protein Tsx" evidence="2">
    <location>
        <begin position="22"/>
        <end position="246"/>
    </location>
</feature>
<dbReference type="EMBL" id="PYMH01000005">
    <property type="protein sequence ID" value="PSU33640.1"/>
    <property type="molecule type" value="Genomic_DNA"/>
</dbReference>
<dbReference type="InterPro" id="IPR018013">
    <property type="entry name" value="Channel_Tsx-like"/>
</dbReference>
<comment type="similarity">
    <text evidence="1">Belongs to the nucleoside-specific channel-forming outer membrane porin (Tsx) (TC 1.B.10) family.</text>
</comment>
<keyword evidence="4" id="KW-1185">Reference proteome</keyword>
<feature type="signal peptide" evidence="2">
    <location>
        <begin position="1"/>
        <end position="21"/>
    </location>
</feature>
<accession>A0A2T3IYG8</accession>
<reference evidence="3 4" key="1">
    <citation type="submission" date="2018-03" db="EMBL/GenBank/DDBJ databases">
        <title>Whole genome sequencing of Histamine producing bacteria.</title>
        <authorList>
            <person name="Butler K."/>
        </authorList>
    </citation>
    <scope>NUCLEOTIDE SEQUENCE [LARGE SCALE GENOMIC DNA]</scope>
    <source>
        <strain evidence="3 4">JCM 13586</strain>
    </source>
</reference>
<keyword evidence="2" id="KW-0732">Signal</keyword>
<sequence>MKKILGSCLLCCTLATNTAIADEYSGWGNLHFDYQAWGHGVSESEFDQALIGIEGGFNFEWGELFGFYDFEGLDRDSGKQTATYNLQAHTYLGDSGASVFSKVYSSHGTEIKETNSFLGFGYTDISGDGWWFTPWVAGNYTTVYNEFADITNVNGFNGATLGWSAGYVFEAFGQSFLLSNWTEIEMFRNDEYAQNNYGETGVNGGLNLGVDITKNINATIMYRYYYNKLGADGYGDIMIYRLAYKF</sequence>
<dbReference type="SUPFAM" id="SSF111364">
    <property type="entry name" value="Tsx-like channel"/>
    <property type="match status" value="1"/>
</dbReference>
<dbReference type="OrthoDB" id="6474234at2"/>
<name>A0A2T3IYG8_9GAMM</name>
<evidence type="ECO:0008006" key="5">
    <source>
        <dbReference type="Google" id="ProtNLM"/>
    </source>
</evidence>
<evidence type="ECO:0000256" key="1">
    <source>
        <dbReference type="ARBA" id="ARBA00008728"/>
    </source>
</evidence>
<dbReference type="GO" id="GO:0009279">
    <property type="term" value="C:cell outer membrane"/>
    <property type="evidence" value="ECO:0007669"/>
    <property type="project" value="InterPro"/>
</dbReference>
<proteinExistence type="inferred from homology"/>
<dbReference type="Proteomes" id="UP000241222">
    <property type="component" value="Unassembled WGS sequence"/>
</dbReference>
<dbReference type="InterPro" id="IPR036777">
    <property type="entry name" value="Channel_Tsx-like_sf"/>
</dbReference>
<evidence type="ECO:0000256" key="2">
    <source>
        <dbReference type="SAM" id="SignalP"/>
    </source>
</evidence>
<organism evidence="3 4">
    <name type="scientific">Photobacterium lutimaris</name>
    <dbReference type="NCBI Taxonomy" id="388278"/>
    <lineage>
        <taxon>Bacteria</taxon>
        <taxon>Pseudomonadati</taxon>
        <taxon>Pseudomonadota</taxon>
        <taxon>Gammaproteobacteria</taxon>
        <taxon>Vibrionales</taxon>
        <taxon>Vibrionaceae</taxon>
        <taxon>Photobacterium</taxon>
    </lineage>
</organism>
<dbReference type="RefSeq" id="WP_107349274.1">
    <property type="nucleotide sequence ID" value="NZ_PYMH01000005.1"/>
</dbReference>
<protein>
    <recommendedName>
        <fullName evidence="5">Ion channel protein Tsx</fullName>
    </recommendedName>
</protein>
<evidence type="ECO:0000313" key="4">
    <source>
        <dbReference type="Proteomes" id="UP000241222"/>
    </source>
</evidence>